<dbReference type="SUPFAM" id="SSF52540">
    <property type="entry name" value="P-loop containing nucleoside triphosphate hydrolases"/>
    <property type="match status" value="1"/>
</dbReference>
<dbReference type="PANTHER" id="PTHR32309:SF13">
    <property type="entry name" value="FERRIC ENTEROBACTIN TRANSPORT PROTEIN FEPE"/>
    <property type="match status" value="1"/>
</dbReference>
<sequence>MNLITLTEPKSPAAEAYRTLRTNLYFAMLDAPIRTLLVASPDSGPDAAVVLANLSVTLAQAGRRTIAVDANLREPALHLAFGVPNTTGLADWLEGGADELGEPPLRATALSNLSLLTSGTLPAIPADLISSDRLTCAIERLAAMADLVLFNVPPFGRVSDAAVLASRVDAVLLVIEAGKTRLDRAQQAKDILARAHARVIGAVMLGAK</sequence>
<dbReference type="InterPro" id="IPR050445">
    <property type="entry name" value="Bact_polysacc_biosynth/exp"/>
</dbReference>
<dbReference type="InterPro" id="IPR027417">
    <property type="entry name" value="P-loop_NTPase"/>
</dbReference>
<dbReference type="InterPro" id="IPR005702">
    <property type="entry name" value="Wzc-like_C"/>
</dbReference>
<dbReference type="NCBIfam" id="TIGR01007">
    <property type="entry name" value="eps_fam"/>
    <property type="match status" value="1"/>
</dbReference>
<dbReference type="GO" id="GO:0004713">
    <property type="term" value="F:protein tyrosine kinase activity"/>
    <property type="evidence" value="ECO:0007669"/>
    <property type="project" value="TreeGrafter"/>
</dbReference>
<dbReference type="EMBL" id="PGTN01000021">
    <property type="protein sequence ID" value="PJF48183.1"/>
    <property type="molecule type" value="Genomic_DNA"/>
</dbReference>
<dbReference type="Proteomes" id="UP000230790">
    <property type="component" value="Unassembled WGS sequence"/>
</dbReference>
<dbReference type="PANTHER" id="PTHR32309">
    <property type="entry name" value="TYROSINE-PROTEIN KINASE"/>
    <property type="match status" value="1"/>
</dbReference>
<evidence type="ECO:0000313" key="4">
    <source>
        <dbReference type="Proteomes" id="UP000230790"/>
    </source>
</evidence>
<dbReference type="AlphaFoldDB" id="A0A2M8QEE8"/>
<name>A0A2M8QEE8_9CHLR</name>
<dbReference type="GO" id="GO:0005886">
    <property type="term" value="C:plasma membrane"/>
    <property type="evidence" value="ECO:0007669"/>
    <property type="project" value="TreeGrafter"/>
</dbReference>
<accession>A0A2M8QEE8</accession>
<comment type="caution">
    <text evidence="3">The sequence shown here is derived from an EMBL/GenBank/DDBJ whole genome shotgun (WGS) entry which is preliminary data.</text>
</comment>
<organism evidence="3 4">
    <name type="scientific">Candidatus Thermofonsia Clade 3 bacterium</name>
    <dbReference type="NCBI Taxonomy" id="2364212"/>
    <lineage>
        <taxon>Bacteria</taxon>
        <taxon>Bacillati</taxon>
        <taxon>Chloroflexota</taxon>
        <taxon>Candidatus Thermofontia</taxon>
        <taxon>Candidatus Thermofonsia Clade 3</taxon>
    </lineage>
</organism>
<evidence type="ECO:0000256" key="2">
    <source>
        <dbReference type="ARBA" id="ARBA00022840"/>
    </source>
</evidence>
<dbReference type="CDD" id="cd05387">
    <property type="entry name" value="BY-kinase"/>
    <property type="match status" value="1"/>
</dbReference>
<keyword evidence="2" id="KW-0067">ATP-binding</keyword>
<evidence type="ECO:0000313" key="3">
    <source>
        <dbReference type="EMBL" id="PJF48183.1"/>
    </source>
</evidence>
<reference evidence="3 4" key="1">
    <citation type="submission" date="2017-11" db="EMBL/GenBank/DDBJ databases">
        <title>Evolution of Phototrophy in the Chloroflexi Phylum Driven by Horizontal Gene Transfer.</title>
        <authorList>
            <person name="Ward L.M."/>
            <person name="Hemp J."/>
            <person name="Shih P.M."/>
            <person name="Mcglynn S.E."/>
            <person name="Fischer W."/>
        </authorList>
    </citation>
    <scope>NUCLEOTIDE SEQUENCE [LARGE SCALE GENOMIC DNA]</scope>
    <source>
        <strain evidence="3">JP3_7</strain>
    </source>
</reference>
<gene>
    <name evidence="3" type="ORF">CUN48_04660</name>
</gene>
<protein>
    <submittedName>
        <fullName evidence="3">Capsular biosynthesis protein</fullName>
    </submittedName>
</protein>
<dbReference type="Gene3D" id="3.40.50.300">
    <property type="entry name" value="P-loop containing nucleotide triphosphate hydrolases"/>
    <property type="match status" value="1"/>
</dbReference>
<dbReference type="GO" id="GO:0005524">
    <property type="term" value="F:ATP binding"/>
    <property type="evidence" value="ECO:0007669"/>
    <property type="project" value="UniProtKB-KW"/>
</dbReference>
<proteinExistence type="predicted"/>
<evidence type="ECO:0000256" key="1">
    <source>
        <dbReference type="ARBA" id="ARBA00022741"/>
    </source>
</evidence>
<keyword evidence="1" id="KW-0547">Nucleotide-binding</keyword>